<keyword evidence="1" id="KW-0472">Membrane</keyword>
<dbReference type="AlphaFoldDB" id="A0A9R0R5F8"/>
<dbReference type="Gramene" id="TRITD1Bv1G202600.1">
    <property type="protein sequence ID" value="TRITD1Bv1G202600.1"/>
    <property type="gene ID" value="TRITD1Bv1G202600"/>
</dbReference>
<evidence type="ECO:0000256" key="1">
    <source>
        <dbReference type="SAM" id="Phobius"/>
    </source>
</evidence>
<accession>A0A9R0R5F8</accession>
<gene>
    <name evidence="2" type="ORF">TRITD_1Bv1G202600</name>
</gene>
<evidence type="ECO:0000313" key="3">
    <source>
        <dbReference type="Proteomes" id="UP000324705"/>
    </source>
</evidence>
<dbReference type="Proteomes" id="UP000324705">
    <property type="component" value="Chromosome 1B"/>
</dbReference>
<protein>
    <submittedName>
        <fullName evidence="2">Uncharacterized protein</fullName>
    </submittedName>
</protein>
<keyword evidence="3" id="KW-1185">Reference proteome</keyword>
<name>A0A9R0R5F8_TRITD</name>
<feature type="transmembrane region" description="Helical" evidence="1">
    <location>
        <begin position="81"/>
        <end position="101"/>
    </location>
</feature>
<keyword evidence="1" id="KW-1133">Transmembrane helix</keyword>
<sequence>MRSLVQRSLNILICKSILTNNSSLFRGGANTSDLSAPRTEHWILFACMSTLQKMMMTLHSYPVSFVRTNMITTGTNRINNSSIVALEYMILWLVLGMMLAFNI</sequence>
<reference evidence="2 3" key="1">
    <citation type="submission" date="2017-09" db="EMBL/GenBank/DDBJ databases">
        <authorList>
            <consortium name="International Durum Wheat Genome Sequencing Consortium (IDWGSC)"/>
            <person name="Milanesi L."/>
        </authorList>
    </citation>
    <scope>NUCLEOTIDE SEQUENCE [LARGE SCALE GENOMIC DNA]</scope>
    <source>
        <strain evidence="3">cv. Svevo</strain>
    </source>
</reference>
<organism evidence="2 3">
    <name type="scientific">Triticum turgidum subsp. durum</name>
    <name type="common">Durum wheat</name>
    <name type="synonym">Triticum durum</name>
    <dbReference type="NCBI Taxonomy" id="4567"/>
    <lineage>
        <taxon>Eukaryota</taxon>
        <taxon>Viridiplantae</taxon>
        <taxon>Streptophyta</taxon>
        <taxon>Embryophyta</taxon>
        <taxon>Tracheophyta</taxon>
        <taxon>Spermatophyta</taxon>
        <taxon>Magnoliopsida</taxon>
        <taxon>Liliopsida</taxon>
        <taxon>Poales</taxon>
        <taxon>Poaceae</taxon>
        <taxon>BOP clade</taxon>
        <taxon>Pooideae</taxon>
        <taxon>Triticodae</taxon>
        <taxon>Triticeae</taxon>
        <taxon>Triticinae</taxon>
        <taxon>Triticum</taxon>
    </lineage>
</organism>
<evidence type="ECO:0000313" key="2">
    <source>
        <dbReference type="EMBL" id="VAH22196.1"/>
    </source>
</evidence>
<proteinExistence type="predicted"/>
<dbReference type="EMBL" id="LT934112">
    <property type="protein sequence ID" value="VAH22196.1"/>
    <property type="molecule type" value="Genomic_DNA"/>
</dbReference>
<keyword evidence="1" id="KW-0812">Transmembrane</keyword>